<reference evidence="5 6" key="1">
    <citation type="submission" date="2020-02" db="EMBL/GenBank/DDBJ databases">
        <authorList>
            <person name="Ferguson B K."/>
        </authorList>
    </citation>
    <scope>NUCLEOTIDE SEQUENCE [LARGE SCALE GENOMIC DNA]</scope>
</reference>
<evidence type="ECO:0000313" key="6">
    <source>
        <dbReference type="Proteomes" id="UP000479000"/>
    </source>
</evidence>
<dbReference type="PANTHER" id="PTHR24201">
    <property type="entry name" value="ANK_REP_REGION DOMAIN-CONTAINING PROTEIN"/>
    <property type="match status" value="1"/>
</dbReference>
<feature type="compositionally biased region" description="Basic and acidic residues" evidence="4">
    <location>
        <begin position="278"/>
        <end position="291"/>
    </location>
</feature>
<feature type="region of interest" description="Disordered" evidence="4">
    <location>
        <begin position="517"/>
        <end position="547"/>
    </location>
</feature>
<feature type="region of interest" description="Disordered" evidence="4">
    <location>
        <begin position="746"/>
        <end position="766"/>
    </location>
</feature>
<feature type="region of interest" description="Disordered" evidence="4">
    <location>
        <begin position="251"/>
        <end position="318"/>
    </location>
</feature>
<evidence type="ECO:0000256" key="2">
    <source>
        <dbReference type="ARBA" id="ARBA00023043"/>
    </source>
</evidence>
<evidence type="ECO:0000256" key="4">
    <source>
        <dbReference type="SAM" id="MobiDB-lite"/>
    </source>
</evidence>
<feature type="repeat" description="ANK" evidence="3">
    <location>
        <begin position="93"/>
        <end position="133"/>
    </location>
</feature>
<dbReference type="PANTHER" id="PTHR24201:SF15">
    <property type="entry name" value="ANKYRIN REPEAT DOMAIN-CONTAINING PROTEIN 66"/>
    <property type="match status" value="1"/>
</dbReference>
<dbReference type="Gene3D" id="1.25.40.20">
    <property type="entry name" value="Ankyrin repeat-containing domain"/>
    <property type="match status" value="2"/>
</dbReference>
<keyword evidence="2 3" id="KW-0040">ANK repeat</keyword>
<feature type="region of interest" description="Disordered" evidence="4">
    <location>
        <begin position="991"/>
        <end position="1024"/>
    </location>
</feature>
<protein>
    <submittedName>
        <fullName evidence="5">Uncharacterized protein</fullName>
    </submittedName>
</protein>
<evidence type="ECO:0000313" key="5">
    <source>
        <dbReference type="EMBL" id="CAB0012620.1"/>
    </source>
</evidence>
<dbReference type="InterPro" id="IPR002110">
    <property type="entry name" value="Ankyrin_rpt"/>
</dbReference>
<dbReference type="SMART" id="SM00248">
    <property type="entry name" value="ANK"/>
    <property type="match status" value="3"/>
</dbReference>
<keyword evidence="6" id="KW-1185">Reference proteome</keyword>
<evidence type="ECO:0000256" key="1">
    <source>
        <dbReference type="ARBA" id="ARBA00022737"/>
    </source>
</evidence>
<feature type="region of interest" description="Disordered" evidence="4">
    <location>
        <begin position="1"/>
        <end position="23"/>
    </location>
</feature>
<dbReference type="Proteomes" id="UP000479000">
    <property type="component" value="Unassembled WGS sequence"/>
</dbReference>
<dbReference type="OrthoDB" id="366390at2759"/>
<name>A0A6H5H8M8_9HEMI</name>
<dbReference type="PROSITE" id="PS50297">
    <property type="entry name" value="ANK_REP_REGION"/>
    <property type="match status" value="2"/>
</dbReference>
<dbReference type="EMBL" id="CADCXU010025610">
    <property type="protein sequence ID" value="CAB0012620.1"/>
    <property type="molecule type" value="Genomic_DNA"/>
</dbReference>
<dbReference type="InterPro" id="IPR036770">
    <property type="entry name" value="Ankyrin_rpt-contain_sf"/>
</dbReference>
<dbReference type="PRINTS" id="PR01415">
    <property type="entry name" value="ANKYRIN"/>
</dbReference>
<dbReference type="AlphaFoldDB" id="A0A6H5H8M8"/>
<feature type="compositionally biased region" description="Low complexity" evidence="4">
    <location>
        <begin position="997"/>
        <end position="1024"/>
    </location>
</feature>
<dbReference type="SUPFAM" id="SSF48403">
    <property type="entry name" value="Ankyrin repeat"/>
    <property type="match status" value="1"/>
</dbReference>
<feature type="compositionally biased region" description="Polar residues" evidence="4">
    <location>
        <begin position="364"/>
        <end position="380"/>
    </location>
</feature>
<feature type="region of interest" description="Disordered" evidence="4">
    <location>
        <begin position="344"/>
        <end position="380"/>
    </location>
</feature>
<feature type="compositionally biased region" description="Basic and acidic residues" evidence="4">
    <location>
        <begin position="209"/>
        <end position="220"/>
    </location>
</feature>
<sequence>MKKVLNFVKGKKDDKGPSKMNPQISVEITNPSGQKIPSDDEHIIGLQMGFGYSIDVNGKDKSMLKIHKAAWFGNLDKLKLYAKKGDVNVLDSQSRTCLHLAVAQGHTEVACCDHRDIVELLIKFGANVQVLDRERRTPLMLAARNGLTSIIKVLLENGALLETADSNGWTAEDYAQFGGHHDLIELLETKKKEVSLDQSDKLSVQSSDQSEHVNFEETSLESRKSLLTLGNLKKSYEAGSNELIVSLAEPAPSSLSPSGDIPADMRLSPEPLSLAPTPERRTRSPLERHPSVDLPSDSDSPLQGLSNEDLNSDLGHPDIAELPKDATLNDFSKINHNVITDLADLDKPSNTANNNIFNSSASSKDQGCSRNPTQEDNAYSIESSASYDNLDGRNNQENELAGVSTSLDNIDYENGKSLSIEIVQSTGHLDDTLSITTTKNIFRECHSLELLEAEIGDTRSYKNSKRHHRNKSITLTGQPQLWKSVSTLPKTCSFDRGSIDAQLMCYDEALRQLAKVNKPAEAKDAQMNTSPVKAADPEPKREETAENSIKSLDQIEILDRVNSASPDSYHGRMSAEFQTPTDEELEFLERENFPPPPIYFLQNEDSELCQLDCDDKSIQIDVLPMPISMLTPIKETQLECDSLSVAETIENEHSISEIHSEAMPPNHFNVEVIVNSKTPEPSQSLDDAINLPDAPDITEASLIVDDVFTEDTTLAEPYDKYFVDLKALEMVPSAVDFSKIVFPADSPSPKKSKKIRGSNTGKAASIPNQNSVLGKLYQKTVPWVRYKLRFHILQNCKTVVNPRLETSGGFEKTRRRKEPSVGAAFRRSPINESEHGQRERSADCSEYCGRSKTARRHNLLERQLRTDLDLEVMDSQRSTMSDFATKMDLDRIRCTQNENFSFLKMKEEVISETQNFLMNKLGEINTLIQRQSRKTTSEGIIFCQLRDQSQLRDQTELRNQSQLRVQTQLRDQSQLRDQTQLRDRSQLRVQNQLRAQNSTSRSTSTLRTNSALRSKSTSSSNSTSRSKLNFEININFEIKLSFEIKVNFEINVNFKFKLNFEINVNFKFKVNFEFKLYLEIKVNFEFKINYEYKLNFDFKLNLEIKVNFEINVNFDIDTTIISYVKYRYKYRWYRKKSIDTPIYRKYRNVPIDGEVVNPRISILSLFRHYSYDTLCNHIEFHDISNVVLFCHRPMES</sequence>
<dbReference type="Pfam" id="PF12796">
    <property type="entry name" value="Ank_2"/>
    <property type="match status" value="1"/>
</dbReference>
<keyword evidence="1" id="KW-0677">Repeat</keyword>
<feature type="compositionally biased region" description="Polar residues" evidence="4">
    <location>
        <begin position="757"/>
        <end position="766"/>
    </location>
</feature>
<evidence type="ECO:0000256" key="3">
    <source>
        <dbReference type="PROSITE-ProRule" id="PRU00023"/>
    </source>
</evidence>
<gene>
    <name evidence="5" type="ORF">NTEN_LOCUS17327</name>
</gene>
<feature type="compositionally biased region" description="Low complexity" evidence="4">
    <location>
        <begin position="349"/>
        <end position="363"/>
    </location>
</feature>
<dbReference type="InterPro" id="IPR050776">
    <property type="entry name" value="Ank_Repeat/CDKN_Inhibitor"/>
</dbReference>
<dbReference type="PROSITE" id="PS50088">
    <property type="entry name" value="ANK_REPEAT"/>
    <property type="match status" value="2"/>
</dbReference>
<feature type="compositionally biased region" description="Basic and acidic residues" evidence="4">
    <location>
        <begin position="535"/>
        <end position="544"/>
    </location>
</feature>
<accession>A0A6H5H8M8</accession>
<organism evidence="5 6">
    <name type="scientific">Nesidiocoris tenuis</name>
    <dbReference type="NCBI Taxonomy" id="355587"/>
    <lineage>
        <taxon>Eukaryota</taxon>
        <taxon>Metazoa</taxon>
        <taxon>Ecdysozoa</taxon>
        <taxon>Arthropoda</taxon>
        <taxon>Hexapoda</taxon>
        <taxon>Insecta</taxon>
        <taxon>Pterygota</taxon>
        <taxon>Neoptera</taxon>
        <taxon>Paraneoptera</taxon>
        <taxon>Hemiptera</taxon>
        <taxon>Heteroptera</taxon>
        <taxon>Panheteroptera</taxon>
        <taxon>Cimicomorpha</taxon>
        <taxon>Miridae</taxon>
        <taxon>Dicyphina</taxon>
        <taxon>Nesidiocoris</taxon>
    </lineage>
</organism>
<feature type="region of interest" description="Disordered" evidence="4">
    <location>
        <begin position="198"/>
        <end position="220"/>
    </location>
</feature>
<proteinExistence type="predicted"/>
<feature type="repeat" description="ANK" evidence="3">
    <location>
        <begin position="134"/>
        <end position="166"/>
    </location>
</feature>
<feature type="compositionally biased region" description="Low complexity" evidence="4">
    <location>
        <begin position="292"/>
        <end position="306"/>
    </location>
</feature>
<dbReference type="Pfam" id="PF13637">
    <property type="entry name" value="Ank_4"/>
    <property type="match status" value="1"/>
</dbReference>